<keyword evidence="1" id="KW-0812">Transmembrane</keyword>
<organism evidence="2 3">
    <name type="scientific">Rubroshorea leprosula</name>
    <dbReference type="NCBI Taxonomy" id="152421"/>
    <lineage>
        <taxon>Eukaryota</taxon>
        <taxon>Viridiplantae</taxon>
        <taxon>Streptophyta</taxon>
        <taxon>Embryophyta</taxon>
        <taxon>Tracheophyta</taxon>
        <taxon>Spermatophyta</taxon>
        <taxon>Magnoliopsida</taxon>
        <taxon>eudicotyledons</taxon>
        <taxon>Gunneridae</taxon>
        <taxon>Pentapetalae</taxon>
        <taxon>rosids</taxon>
        <taxon>malvids</taxon>
        <taxon>Malvales</taxon>
        <taxon>Dipterocarpaceae</taxon>
        <taxon>Rubroshorea</taxon>
    </lineage>
</organism>
<accession>A0AAV5HHV1</accession>
<evidence type="ECO:0000313" key="3">
    <source>
        <dbReference type="Proteomes" id="UP001054252"/>
    </source>
</evidence>
<evidence type="ECO:0000256" key="1">
    <source>
        <dbReference type="SAM" id="Phobius"/>
    </source>
</evidence>
<dbReference type="EMBL" id="BPVZ01000001">
    <property type="protein sequence ID" value="GKU85951.1"/>
    <property type="molecule type" value="Genomic_DNA"/>
</dbReference>
<keyword evidence="3" id="KW-1185">Reference proteome</keyword>
<protein>
    <submittedName>
        <fullName evidence="2">Uncharacterized protein</fullName>
    </submittedName>
</protein>
<name>A0AAV5HHV1_9ROSI</name>
<dbReference type="Proteomes" id="UP001054252">
    <property type="component" value="Unassembled WGS sequence"/>
</dbReference>
<keyword evidence="1" id="KW-0472">Membrane</keyword>
<sequence length="78" mass="8995">MTACGLPRYVIYFTCLYLFTLGKPSCPVFMDMKRWRILQSLHRRQLKVDREALGLANRIQELLSNISEGSKDQESGLS</sequence>
<gene>
    <name evidence="2" type="ORF">SLEP1_g547</name>
</gene>
<comment type="caution">
    <text evidence="2">The sequence shown here is derived from an EMBL/GenBank/DDBJ whole genome shotgun (WGS) entry which is preliminary data.</text>
</comment>
<evidence type="ECO:0000313" key="2">
    <source>
        <dbReference type="EMBL" id="GKU85951.1"/>
    </source>
</evidence>
<reference evidence="2 3" key="1">
    <citation type="journal article" date="2021" name="Commun. Biol.">
        <title>The genome of Shorea leprosula (Dipterocarpaceae) highlights the ecological relevance of drought in aseasonal tropical rainforests.</title>
        <authorList>
            <person name="Ng K.K.S."/>
            <person name="Kobayashi M.J."/>
            <person name="Fawcett J.A."/>
            <person name="Hatakeyama M."/>
            <person name="Paape T."/>
            <person name="Ng C.H."/>
            <person name="Ang C.C."/>
            <person name="Tnah L.H."/>
            <person name="Lee C.T."/>
            <person name="Nishiyama T."/>
            <person name="Sese J."/>
            <person name="O'Brien M.J."/>
            <person name="Copetti D."/>
            <person name="Mohd Noor M.I."/>
            <person name="Ong R.C."/>
            <person name="Putra M."/>
            <person name="Sireger I.Z."/>
            <person name="Indrioko S."/>
            <person name="Kosugi Y."/>
            <person name="Izuno A."/>
            <person name="Isagi Y."/>
            <person name="Lee S.L."/>
            <person name="Shimizu K.K."/>
        </authorList>
    </citation>
    <scope>NUCLEOTIDE SEQUENCE [LARGE SCALE GENOMIC DNA]</scope>
    <source>
        <strain evidence="2">214</strain>
    </source>
</reference>
<feature type="transmembrane region" description="Helical" evidence="1">
    <location>
        <begin position="6"/>
        <end position="26"/>
    </location>
</feature>
<proteinExistence type="predicted"/>
<keyword evidence="1" id="KW-1133">Transmembrane helix</keyword>
<dbReference type="AlphaFoldDB" id="A0AAV5HHV1"/>